<evidence type="ECO:0000313" key="2">
    <source>
        <dbReference type="Proteomes" id="UP000887159"/>
    </source>
</evidence>
<accession>A0A8X6WB52</accession>
<dbReference type="Proteomes" id="UP000887159">
    <property type="component" value="Unassembled WGS sequence"/>
</dbReference>
<evidence type="ECO:0000313" key="1">
    <source>
        <dbReference type="EMBL" id="GFY31763.1"/>
    </source>
</evidence>
<sequence length="91" mass="10470">MCSGRHFLQQLREKWEIFMLTSFFNNTMAHHSFAPPPRPAHPPPGGSYYRNFHGLNVVYDPIFYGVISKQPTITPLNLSAEFGNTLYILQD</sequence>
<protein>
    <submittedName>
        <fullName evidence="1">Uncharacterized protein</fullName>
    </submittedName>
</protein>
<proteinExistence type="predicted"/>
<comment type="caution">
    <text evidence="1">The sequence shown here is derived from an EMBL/GenBank/DDBJ whole genome shotgun (WGS) entry which is preliminary data.</text>
</comment>
<keyword evidence="2" id="KW-1185">Reference proteome</keyword>
<dbReference type="AlphaFoldDB" id="A0A8X6WB52"/>
<gene>
    <name evidence="1" type="ORF">TNCV_4200721</name>
</gene>
<dbReference type="EMBL" id="BMAU01021400">
    <property type="protein sequence ID" value="GFY31763.1"/>
    <property type="molecule type" value="Genomic_DNA"/>
</dbReference>
<name>A0A8X6WB52_TRICX</name>
<reference evidence="1" key="1">
    <citation type="submission" date="2020-08" db="EMBL/GenBank/DDBJ databases">
        <title>Multicomponent nature underlies the extraordinary mechanical properties of spider dragline silk.</title>
        <authorList>
            <person name="Kono N."/>
            <person name="Nakamura H."/>
            <person name="Mori M."/>
            <person name="Yoshida Y."/>
            <person name="Ohtoshi R."/>
            <person name="Malay A.D."/>
            <person name="Moran D.A.P."/>
            <person name="Tomita M."/>
            <person name="Numata K."/>
            <person name="Arakawa K."/>
        </authorList>
    </citation>
    <scope>NUCLEOTIDE SEQUENCE</scope>
</reference>
<organism evidence="1 2">
    <name type="scientific">Trichonephila clavipes</name>
    <name type="common">Golden silk orbweaver</name>
    <name type="synonym">Nephila clavipes</name>
    <dbReference type="NCBI Taxonomy" id="2585209"/>
    <lineage>
        <taxon>Eukaryota</taxon>
        <taxon>Metazoa</taxon>
        <taxon>Ecdysozoa</taxon>
        <taxon>Arthropoda</taxon>
        <taxon>Chelicerata</taxon>
        <taxon>Arachnida</taxon>
        <taxon>Araneae</taxon>
        <taxon>Araneomorphae</taxon>
        <taxon>Entelegynae</taxon>
        <taxon>Araneoidea</taxon>
        <taxon>Nephilidae</taxon>
        <taxon>Trichonephila</taxon>
    </lineage>
</organism>